<dbReference type="AlphaFoldDB" id="A0A9N9CX38"/>
<gene>
    <name evidence="2" type="ORF">FMOSSE_LOCUS9684</name>
</gene>
<reference evidence="2" key="1">
    <citation type="submission" date="2021-06" db="EMBL/GenBank/DDBJ databases">
        <authorList>
            <person name="Kallberg Y."/>
            <person name="Tangrot J."/>
            <person name="Rosling A."/>
        </authorList>
    </citation>
    <scope>NUCLEOTIDE SEQUENCE</scope>
    <source>
        <strain evidence="2">87-6 pot B 2015</strain>
    </source>
</reference>
<accession>A0A9N9CX38</accession>
<dbReference type="InterPro" id="IPR001810">
    <property type="entry name" value="F-box_dom"/>
</dbReference>
<organism evidence="2 3">
    <name type="scientific">Funneliformis mosseae</name>
    <name type="common">Endomycorrhizal fungus</name>
    <name type="synonym">Glomus mosseae</name>
    <dbReference type="NCBI Taxonomy" id="27381"/>
    <lineage>
        <taxon>Eukaryota</taxon>
        <taxon>Fungi</taxon>
        <taxon>Fungi incertae sedis</taxon>
        <taxon>Mucoromycota</taxon>
        <taxon>Glomeromycotina</taxon>
        <taxon>Glomeromycetes</taxon>
        <taxon>Glomerales</taxon>
        <taxon>Glomeraceae</taxon>
        <taxon>Funneliformis</taxon>
    </lineage>
</organism>
<comment type="caution">
    <text evidence="2">The sequence shown here is derived from an EMBL/GenBank/DDBJ whole genome shotgun (WGS) entry which is preliminary data.</text>
</comment>
<dbReference type="Pfam" id="PF12937">
    <property type="entry name" value="F-box-like"/>
    <property type="match status" value="1"/>
</dbReference>
<keyword evidence="3" id="KW-1185">Reference proteome</keyword>
<evidence type="ECO:0000259" key="1">
    <source>
        <dbReference type="Pfam" id="PF12937"/>
    </source>
</evidence>
<dbReference type="Gene3D" id="3.80.10.10">
    <property type="entry name" value="Ribonuclease Inhibitor"/>
    <property type="match status" value="1"/>
</dbReference>
<name>A0A9N9CX38_FUNMO</name>
<feature type="domain" description="F-box" evidence="1">
    <location>
        <begin position="4"/>
        <end position="48"/>
    </location>
</feature>
<evidence type="ECO:0000313" key="3">
    <source>
        <dbReference type="Proteomes" id="UP000789375"/>
    </source>
</evidence>
<dbReference type="SUPFAM" id="SSF81383">
    <property type="entry name" value="F-box domain"/>
    <property type="match status" value="1"/>
</dbReference>
<dbReference type="EMBL" id="CAJVPP010002913">
    <property type="protein sequence ID" value="CAG8615230.1"/>
    <property type="molecule type" value="Genomic_DNA"/>
</dbReference>
<dbReference type="InterPro" id="IPR032675">
    <property type="entry name" value="LRR_dom_sf"/>
</dbReference>
<evidence type="ECO:0000313" key="2">
    <source>
        <dbReference type="EMBL" id="CAG8615230.1"/>
    </source>
</evidence>
<protein>
    <submittedName>
        <fullName evidence="2">235_t:CDS:1</fullName>
    </submittedName>
</protein>
<dbReference type="Proteomes" id="UP000789375">
    <property type="component" value="Unassembled WGS sequence"/>
</dbReference>
<dbReference type="InterPro" id="IPR036047">
    <property type="entry name" value="F-box-like_dom_sf"/>
</dbReference>
<proteinExistence type="predicted"/>
<sequence>MAVSKLPNECLQGIFNYIYDLKTLHSVILVNRNWCQNAIKRLWKKPFRNSNNWDKQIKICPLLFQFIIFDKELNVKEKLVKDYYKKYKKANPNPSHCLFNYPSFITSIELDRMIRVASIFVQRNTSNLCRIPGNKKIPKLDQILTFVFIMLRVMVFKGAKIKRFIVSLKERHISMLLDNDVTLEKWNETRIKIENTLSNFLTMDAAKKCLKNLKYFMCDLLIEKSKILPALTSICNNLQGIKIQENSLLLIKDSLISLIQCQNNLEHLHIQGSPYNQDHGSNITQLVLSLEKNANSYKKILLEDGYVDNDNAFKSLINCKDLEVLQIKDLKISYKNLELLAFAEFPKLKCLSYINTQPKNVGPSLANPFIAIIKNKKFTSRLQKLHLVGFLDVENYNLLKTMAENFKNLNDLCVQITRKEEVPLLIIVLKNCLMMKQVRLVNPVSSYDFEEFKSFVRTWSAEQEKTISRFEDHEVHIHVEWE</sequence>